<evidence type="ECO:0000313" key="1">
    <source>
        <dbReference type="EMBL" id="GBH19238.1"/>
    </source>
</evidence>
<keyword evidence="1" id="KW-0328">Glycosyltransferase</keyword>
<accession>A0AAN4QA81</accession>
<sequence length="155" mass="16885">MTGAGFQARAEAADNRLVSNHPAVLMVGGGPCQLAEYALVIAEYQNMAFAAVLEMEVHAFLFAQALYEMQIGFLVLHAILTRQVARIELKLMRVFENAVVLEHQADDLRNGQGLKNALIGAVCQIAEMGSQRDAVMRQPPARVTLPDLIDLPVDA</sequence>
<dbReference type="EMBL" id="BGKA01000191">
    <property type="protein sequence ID" value="GBH19238.1"/>
    <property type="molecule type" value="Genomic_DNA"/>
</dbReference>
<organism evidence="1 2">
    <name type="scientific">Pseudomonas syringae pv. actinidiae</name>
    <dbReference type="NCBI Taxonomy" id="103796"/>
    <lineage>
        <taxon>Bacteria</taxon>
        <taxon>Pseudomonadati</taxon>
        <taxon>Pseudomonadota</taxon>
        <taxon>Gammaproteobacteria</taxon>
        <taxon>Pseudomonadales</taxon>
        <taxon>Pseudomonadaceae</taxon>
        <taxon>Pseudomonas</taxon>
        <taxon>Pseudomonas syringae</taxon>
    </lineage>
</organism>
<dbReference type="GO" id="GO:0016757">
    <property type="term" value="F:glycosyltransferase activity"/>
    <property type="evidence" value="ECO:0007669"/>
    <property type="project" value="UniProtKB-KW"/>
</dbReference>
<reference evidence="1 2" key="1">
    <citation type="submission" date="2018-04" db="EMBL/GenBank/DDBJ databases">
        <title>Draft genome sequence of Pseudomonas syringae pv. actinidiae biovar 3 strains isolated from kiwifruit in Kagawa prefecture.</title>
        <authorList>
            <person name="Tabuchi M."/>
            <person name="Saito M."/>
            <person name="Fujiwara S."/>
            <person name="Sasa N."/>
            <person name="Akimitsu K."/>
            <person name="Gomi K."/>
            <person name="Konishi-Sugita S."/>
            <person name="Hamano K."/>
            <person name="Kataoka I."/>
        </authorList>
    </citation>
    <scope>NUCLEOTIDE SEQUENCE [LARGE SCALE GENOMIC DNA]</scope>
    <source>
        <strain evidence="1 2">MAFF212211</strain>
    </source>
</reference>
<dbReference type="Proteomes" id="UP000248291">
    <property type="component" value="Unassembled WGS sequence"/>
</dbReference>
<name>A0AAN4QA81_PSESF</name>
<keyword evidence="1" id="KW-0808">Transferase</keyword>
<comment type="caution">
    <text evidence="1">The sequence shown here is derived from an EMBL/GenBank/DDBJ whole genome shotgun (WGS) entry which is preliminary data.</text>
</comment>
<dbReference type="AlphaFoldDB" id="A0AAN4QA81"/>
<gene>
    <name evidence="1" type="ORF">KPSA3_05244</name>
</gene>
<protein>
    <submittedName>
        <fullName evidence="1">Adenine/guanine phosphoribosyltransferase or related PRPP-binding protein</fullName>
    </submittedName>
</protein>
<evidence type="ECO:0000313" key="2">
    <source>
        <dbReference type="Proteomes" id="UP000248291"/>
    </source>
</evidence>
<proteinExistence type="predicted"/>